<dbReference type="PANTHER" id="PTHR43817">
    <property type="entry name" value="GLYCOSYL HYDROLASE"/>
    <property type="match status" value="1"/>
</dbReference>
<evidence type="ECO:0000256" key="8">
    <source>
        <dbReference type="SAM" id="SignalP"/>
    </source>
</evidence>
<feature type="active site" description="Proton acceptor" evidence="5">
    <location>
        <position position="50"/>
    </location>
</feature>
<proteinExistence type="inferred from homology"/>
<protein>
    <submittedName>
        <fullName evidence="9">Glycoside hydrolase family 43 protein</fullName>
    </submittedName>
</protein>
<evidence type="ECO:0000256" key="1">
    <source>
        <dbReference type="ARBA" id="ARBA00009865"/>
    </source>
</evidence>
<dbReference type="PROSITE" id="PS51257">
    <property type="entry name" value="PROKAR_LIPOPROTEIN"/>
    <property type="match status" value="1"/>
</dbReference>
<dbReference type="CDD" id="cd18820">
    <property type="entry name" value="GH43_LbAraf43-like"/>
    <property type="match status" value="1"/>
</dbReference>
<organism evidence="9 10">
    <name type="scientific">Sanguibacter suaedae</name>
    <dbReference type="NCBI Taxonomy" id="2795737"/>
    <lineage>
        <taxon>Bacteria</taxon>
        <taxon>Bacillati</taxon>
        <taxon>Actinomycetota</taxon>
        <taxon>Actinomycetes</taxon>
        <taxon>Micrococcales</taxon>
        <taxon>Sanguibacteraceae</taxon>
        <taxon>Sanguibacter</taxon>
    </lineage>
</organism>
<dbReference type="PANTHER" id="PTHR43817:SF1">
    <property type="entry name" value="HYDROLASE, FAMILY 43, PUTATIVE (AFU_ORTHOLOGUE AFUA_3G01660)-RELATED"/>
    <property type="match status" value="1"/>
</dbReference>
<evidence type="ECO:0000256" key="3">
    <source>
        <dbReference type="ARBA" id="ARBA00022801"/>
    </source>
</evidence>
<keyword evidence="3 7" id="KW-0378">Hydrolase</keyword>
<dbReference type="RefSeq" id="WP_198732904.1">
    <property type="nucleotide sequence ID" value="NZ_JAEINH010000003.1"/>
</dbReference>
<reference evidence="9" key="1">
    <citation type="submission" date="2020-12" db="EMBL/GenBank/DDBJ databases">
        <title>Sanguibacter suaedae sp. nov., isolated from Suaeda aralocaspica.</title>
        <authorList>
            <person name="Ma Q."/>
        </authorList>
    </citation>
    <scope>NUCLEOTIDE SEQUENCE</scope>
    <source>
        <strain evidence="9">YZGR15</strain>
    </source>
</reference>
<feature type="active site" description="Proton donor" evidence="5">
    <location>
        <position position="227"/>
    </location>
</feature>
<name>A0A934MD00_9MICO</name>
<dbReference type="InterPro" id="IPR006710">
    <property type="entry name" value="Glyco_hydro_43"/>
</dbReference>
<dbReference type="InterPro" id="IPR023296">
    <property type="entry name" value="Glyco_hydro_beta-prop_sf"/>
</dbReference>
<accession>A0A934MD00</accession>
<evidence type="ECO:0000256" key="7">
    <source>
        <dbReference type="RuleBase" id="RU361187"/>
    </source>
</evidence>
<dbReference type="GO" id="GO:0005975">
    <property type="term" value="P:carbohydrate metabolic process"/>
    <property type="evidence" value="ECO:0007669"/>
    <property type="project" value="InterPro"/>
</dbReference>
<dbReference type="SUPFAM" id="SSF75005">
    <property type="entry name" value="Arabinanase/levansucrase/invertase"/>
    <property type="match status" value="1"/>
</dbReference>
<evidence type="ECO:0000256" key="2">
    <source>
        <dbReference type="ARBA" id="ARBA00022729"/>
    </source>
</evidence>
<keyword evidence="4 7" id="KW-0326">Glycosidase</keyword>
<evidence type="ECO:0000256" key="6">
    <source>
        <dbReference type="PIRSR" id="PIRSR606710-2"/>
    </source>
</evidence>
<evidence type="ECO:0000256" key="5">
    <source>
        <dbReference type="PIRSR" id="PIRSR606710-1"/>
    </source>
</evidence>
<dbReference type="Pfam" id="PF04616">
    <property type="entry name" value="Glyco_hydro_43"/>
    <property type="match status" value="1"/>
</dbReference>
<comment type="caution">
    <text evidence="9">The sequence shown here is derived from an EMBL/GenBank/DDBJ whole genome shotgun (WGS) entry which is preliminary data.</text>
</comment>
<feature type="chain" id="PRO_5039247787" evidence="8">
    <location>
        <begin position="24"/>
        <end position="355"/>
    </location>
</feature>
<gene>
    <name evidence="9" type="ORF">JAV76_04875</name>
</gene>
<evidence type="ECO:0000313" key="10">
    <source>
        <dbReference type="Proteomes" id="UP000602087"/>
    </source>
</evidence>
<sequence length="355" mass="38232">MRPLARRAAVPLAITALALVACGSTDGVSAPAAETSAATFANPVADVGNDPYVIEHDGAYYLVESRSGGSLWVTRSSPANLTDVYWSGTSVKIWEPPLDGPACRDVWAPELHPVDDRWFVYFAATTCDGDNANHRMFALESEGTDPQGTYVDRGQVTDDTDRWAIDGTTFVDDGQRYFVWSGWEGDTDGQQNLYVAPMSDPVTISGPRVLLSEPTLPWETRAMPIQEGPQVLLNEGRTFIVYSASGSWTDDYAYGLLSLGDGPVLDPSSWTRSPDPVFAKTDDVFGPGHGSFVRSPDGTESWMVYHAARSSGSGWDRVVHAQPFTWRADGTPDLGTPVAAGIEIPVPSGQLPADA</sequence>
<evidence type="ECO:0000313" key="9">
    <source>
        <dbReference type="EMBL" id="MBI9114344.1"/>
    </source>
</evidence>
<feature type="site" description="Important for catalytic activity, responsible for pKa modulation of the active site Glu and correct orientation of both the proton donor and substrate" evidence="6">
    <location>
        <position position="166"/>
    </location>
</feature>
<dbReference type="EMBL" id="JAEINH010000003">
    <property type="protein sequence ID" value="MBI9114344.1"/>
    <property type="molecule type" value="Genomic_DNA"/>
</dbReference>
<dbReference type="GO" id="GO:0004553">
    <property type="term" value="F:hydrolase activity, hydrolyzing O-glycosyl compounds"/>
    <property type="evidence" value="ECO:0007669"/>
    <property type="project" value="InterPro"/>
</dbReference>
<dbReference type="AlphaFoldDB" id="A0A934MD00"/>
<evidence type="ECO:0000256" key="4">
    <source>
        <dbReference type="ARBA" id="ARBA00023295"/>
    </source>
</evidence>
<keyword evidence="10" id="KW-1185">Reference proteome</keyword>
<feature type="signal peptide" evidence="8">
    <location>
        <begin position="1"/>
        <end position="23"/>
    </location>
</feature>
<dbReference type="Proteomes" id="UP000602087">
    <property type="component" value="Unassembled WGS sequence"/>
</dbReference>
<dbReference type="Gene3D" id="2.115.10.20">
    <property type="entry name" value="Glycosyl hydrolase domain, family 43"/>
    <property type="match status" value="1"/>
</dbReference>
<comment type="similarity">
    <text evidence="1 7">Belongs to the glycosyl hydrolase 43 family.</text>
</comment>
<keyword evidence="2 8" id="KW-0732">Signal</keyword>